<accession>A0A0A9VZZ9</accession>
<name>A0A0A9VZZ9_LYGHE</name>
<dbReference type="EMBL" id="GBHO01042471">
    <property type="protein sequence ID" value="JAG01133.1"/>
    <property type="molecule type" value="Transcribed_RNA"/>
</dbReference>
<dbReference type="EMBL" id="GBHO01042470">
    <property type="protein sequence ID" value="JAG01134.1"/>
    <property type="molecule type" value="Transcribed_RNA"/>
</dbReference>
<sequence length="545" mass="61181">MDVTSRILTILLCVRGLKSTFTYLPDDRGLVFQQQAAQVQERIVHTNPDSDISVEDTNYSENNEQVQGVKCTIGRLFYLTEKGRLMRCDIKKLSAEEKLSSEPDSPHFMLPVLPSFGLAFYAGARQPGTVQNQNMDSYGEIEEKKPVVIKPKPVKIKPFKLKPVLVKPVHKPLEHKHPHLAHHHSNSLLHVTVPGLTVYHQTGLNPVNHEEQLLKEELGWNPAYSLGYPYWYFMPPHREAIIQKLPASAERVLATWSPAEIKNPEQIVSDDLSENEETVRSEIDDNTSLNRTLTDDYRTHIMVIDPSTNSSVESKLDSPVTNATGEVIVERKTVDKPNFVNSTDVKFVKGNTTSSISDTKNRTENTTVPLINEDVAKEVVQERGAELLLSEGPDVIEDATNGEQDAAHIRKIREAPGIPIDTLNDQQNPSSSILDRNTLLNIMSSLKEQYLKNAEPDQRKLIEDAFDRLHCSVRDMKKLDERPSGKKIDGPKKAALKLLAERAQPLIEEPDYYSDAADDVSAEPSFLELLNVATKHKGKQSVESE</sequence>
<dbReference type="AlphaFoldDB" id="A0A0A9VZZ9"/>
<evidence type="ECO:0000313" key="3">
    <source>
        <dbReference type="EMBL" id="JAG01134.1"/>
    </source>
</evidence>
<evidence type="ECO:0000313" key="2">
    <source>
        <dbReference type="EMBL" id="JAG01133.1"/>
    </source>
</evidence>
<feature type="chain" id="PRO_5007388953" evidence="1">
    <location>
        <begin position="20"/>
        <end position="545"/>
    </location>
</feature>
<feature type="signal peptide" evidence="1">
    <location>
        <begin position="1"/>
        <end position="19"/>
    </location>
</feature>
<evidence type="ECO:0000256" key="1">
    <source>
        <dbReference type="SAM" id="SignalP"/>
    </source>
</evidence>
<dbReference type="EMBL" id="GBHO01042469">
    <property type="protein sequence ID" value="JAG01135.1"/>
    <property type="molecule type" value="Transcribed_RNA"/>
</dbReference>
<keyword evidence="1" id="KW-0732">Signal</keyword>
<gene>
    <name evidence="4" type="ORF">CM83_48247</name>
    <name evidence="2" type="ORF">CM83_48248</name>
    <name evidence="3" type="ORF">CM83_48249</name>
</gene>
<proteinExistence type="predicted"/>
<organism evidence="3">
    <name type="scientific">Lygus hesperus</name>
    <name type="common">Western plant bug</name>
    <dbReference type="NCBI Taxonomy" id="30085"/>
    <lineage>
        <taxon>Eukaryota</taxon>
        <taxon>Metazoa</taxon>
        <taxon>Ecdysozoa</taxon>
        <taxon>Arthropoda</taxon>
        <taxon>Hexapoda</taxon>
        <taxon>Insecta</taxon>
        <taxon>Pterygota</taxon>
        <taxon>Neoptera</taxon>
        <taxon>Paraneoptera</taxon>
        <taxon>Hemiptera</taxon>
        <taxon>Heteroptera</taxon>
        <taxon>Panheteroptera</taxon>
        <taxon>Cimicomorpha</taxon>
        <taxon>Miridae</taxon>
        <taxon>Mirini</taxon>
        <taxon>Lygus</taxon>
    </lineage>
</organism>
<evidence type="ECO:0000313" key="4">
    <source>
        <dbReference type="EMBL" id="JAG01135.1"/>
    </source>
</evidence>
<reference evidence="3" key="2">
    <citation type="submission" date="2014-07" db="EMBL/GenBank/DDBJ databases">
        <authorList>
            <person name="Hull J."/>
        </authorList>
    </citation>
    <scope>NUCLEOTIDE SEQUENCE</scope>
</reference>
<reference evidence="3" key="1">
    <citation type="journal article" date="2014" name="PLoS ONE">
        <title>Transcriptome-Based Identification of ABC Transporters in the Western Tarnished Plant Bug Lygus hesperus.</title>
        <authorList>
            <person name="Hull J.J."/>
            <person name="Chaney K."/>
            <person name="Geib S.M."/>
            <person name="Fabrick J.A."/>
            <person name="Brent C.S."/>
            <person name="Walsh D."/>
            <person name="Lavine L.C."/>
        </authorList>
    </citation>
    <scope>NUCLEOTIDE SEQUENCE</scope>
</reference>
<protein>
    <submittedName>
        <fullName evidence="3">Uncharacterized protein</fullName>
    </submittedName>
</protein>